<dbReference type="AlphaFoldDB" id="A0AAV1INH2"/>
<comment type="caution">
    <text evidence="1">The sequence shown here is derived from an EMBL/GenBank/DDBJ whole genome shotgun (WGS) entry which is preliminary data.</text>
</comment>
<gene>
    <name evidence="1" type="ORF">CVIRNUC_010825</name>
</gene>
<accession>A0AAV1INH2</accession>
<dbReference type="PANTHER" id="PTHR36081:SF1">
    <property type="entry name" value="CELL WALL INTEGRITY_STRESS RESPONSE COMPONENT"/>
    <property type="match status" value="1"/>
</dbReference>
<dbReference type="PANTHER" id="PTHR36081">
    <property type="entry name" value="CELL WALL INTEGRITY/STRESS RESPONSE COMPONENT"/>
    <property type="match status" value="1"/>
</dbReference>
<sequence length="239" mass="25092">MGATCQTSTSGRVHADYSGARVSRAFCRKARIVPGCVCIGLNTESPVSRKGQCRSIQRVHAVPPQRGCKHAGFPVGKLSVIDTTSLGSGRACTASATAASEIVPGLRYDHVMIALMDDNPFLSDGSKQVLATTAALANVNNSRLTVLMVDKAASGAEGTSWIEAASWHLKEHGYDPSSAAFQEVSLDSEETHNSSVVVGDAVDQVEADLVVLSAEAVHTKKVDCNLLAEFCTAPVLLLP</sequence>
<name>A0AAV1INH2_9CHLO</name>
<organism evidence="1 2">
    <name type="scientific">Coccomyxa viridis</name>
    <dbReference type="NCBI Taxonomy" id="1274662"/>
    <lineage>
        <taxon>Eukaryota</taxon>
        <taxon>Viridiplantae</taxon>
        <taxon>Chlorophyta</taxon>
        <taxon>core chlorophytes</taxon>
        <taxon>Trebouxiophyceae</taxon>
        <taxon>Trebouxiophyceae incertae sedis</taxon>
        <taxon>Coccomyxaceae</taxon>
        <taxon>Coccomyxa</taxon>
    </lineage>
</organism>
<dbReference type="EMBL" id="CAUYUE010000017">
    <property type="protein sequence ID" value="CAK0787603.1"/>
    <property type="molecule type" value="Genomic_DNA"/>
</dbReference>
<reference evidence="1 2" key="1">
    <citation type="submission" date="2023-10" db="EMBL/GenBank/DDBJ databases">
        <authorList>
            <person name="Maclean D."/>
            <person name="Macfadyen A."/>
        </authorList>
    </citation>
    <scope>NUCLEOTIDE SEQUENCE [LARGE SCALE GENOMIC DNA]</scope>
</reference>
<evidence type="ECO:0000313" key="1">
    <source>
        <dbReference type="EMBL" id="CAK0787603.1"/>
    </source>
</evidence>
<evidence type="ECO:0008006" key="3">
    <source>
        <dbReference type="Google" id="ProtNLM"/>
    </source>
</evidence>
<protein>
    <recommendedName>
        <fullName evidence="3">Universal stress protein</fullName>
    </recommendedName>
</protein>
<proteinExistence type="predicted"/>
<dbReference type="Proteomes" id="UP001314263">
    <property type="component" value="Unassembled WGS sequence"/>
</dbReference>
<evidence type="ECO:0000313" key="2">
    <source>
        <dbReference type="Proteomes" id="UP001314263"/>
    </source>
</evidence>
<keyword evidence="2" id="KW-1185">Reference proteome</keyword>